<dbReference type="OrthoDB" id="7065518at2"/>
<feature type="domain" description="HTH iclR-type" evidence="1">
    <location>
        <begin position="16"/>
        <end position="64"/>
    </location>
</feature>
<accession>A0A495V537</accession>
<proteinExistence type="predicted"/>
<sequence length="115" mass="12613">MAGQGLVVTAPAELQTLANGLEVLEALFSHDFRGRTVRELASATGLDPLAVRRVVRTLAGRGWAIEAPSATGSKEAVWRVGDKLSLISESYRRHMLRRLRALEDEFQAVTGEDLR</sequence>
<evidence type="ECO:0000313" key="2">
    <source>
        <dbReference type="EMBL" id="RKT44511.1"/>
    </source>
</evidence>
<protein>
    <submittedName>
        <fullName evidence="2">IclR-like helix-turn-helix domain-containing protein</fullName>
    </submittedName>
</protein>
<dbReference type="GO" id="GO:0003677">
    <property type="term" value="F:DNA binding"/>
    <property type="evidence" value="ECO:0007669"/>
    <property type="project" value="InterPro"/>
</dbReference>
<gene>
    <name evidence="2" type="ORF">BDD21_1896</name>
</gene>
<dbReference type="Gene3D" id="1.10.10.10">
    <property type="entry name" value="Winged helix-like DNA-binding domain superfamily/Winged helix DNA-binding domain"/>
    <property type="match status" value="1"/>
</dbReference>
<dbReference type="GO" id="GO:0006355">
    <property type="term" value="P:regulation of DNA-templated transcription"/>
    <property type="evidence" value="ECO:0007669"/>
    <property type="project" value="InterPro"/>
</dbReference>
<dbReference type="Proteomes" id="UP000274556">
    <property type="component" value="Unassembled WGS sequence"/>
</dbReference>
<dbReference type="EMBL" id="RBXL01000001">
    <property type="protein sequence ID" value="RKT44511.1"/>
    <property type="molecule type" value="Genomic_DNA"/>
</dbReference>
<evidence type="ECO:0000259" key="1">
    <source>
        <dbReference type="Pfam" id="PF09339"/>
    </source>
</evidence>
<organism evidence="2 3">
    <name type="scientific">Thiocapsa rosea</name>
    <dbReference type="NCBI Taxonomy" id="69360"/>
    <lineage>
        <taxon>Bacteria</taxon>
        <taxon>Pseudomonadati</taxon>
        <taxon>Pseudomonadota</taxon>
        <taxon>Gammaproteobacteria</taxon>
        <taxon>Chromatiales</taxon>
        <taxon>Chromatiaceae</taxon>
        <taxon>Thiocapsa</taxon>
    </lineage>
</organism>
<dbReference type="InterPro" id="IPR005471">
    <property type="entry name" value="Tscrpt_reg_IclR_N"/>
</dbReference>
<dbReference type="Pfam" id="PF09339">
    <property type="entry name" value="HTH_IclR"/>
    <property type="match status" value="1"/>
</dbReference>
<keyword evidence="3" id="KW-1185">Reference proteome</keyword>
<dbReference type="SUPFAM" id="SSF46785">
    <property type="entry name" value="Winged helix' DNA-binding domain"/>
    <property type="match status" value="1"/>
</dbReference>
<dbReference type="InterPro" id="IPR036388">
    <property type="entry name" value="WH-like_DNA-bd_sf"/>
</dbReference>
<dbReference type="RefSeq" id="WP_120796945.1">
    <property type="nucleotide sequence ID" value="NZ_RBXL01000001.1"/>
</dbReference>
<dbReference type="AlphaFoldDB" id="A0A495V537"/>
<comment type="caution">
    <text evidence="2">The sequence shown here is derived from an EMBL/GenBank/DDBJ whole genome shotgun (WGS) entry which is preliminary data.</text>
</comment>
<evidence type="ECO:0000313" key="3">
    <source>
        <dbReference type="Proteomes" id="UP000274556"/>
    </source>
</evidence>
<name>A0A495V537_9GAMM</name>
<dbReference type="InterPro" id="IPR036390">
    <property type="entry name" value="WH_DNA-bd_sf"/>
</dbReference>
<reference evidence="2 3" key="1">
    <citation type="submission" date="2018-10" db="EMBL/GenBank/DDBJ databases">
        <title>Genomic Encyclopedia of Archaeal and Bacterial Type Strains, Phase II (KMG-II): from individual species to whole genera.</title>
        <authorList>
            <person name="Goeker M."/>
        </authorList>
    </citation>
    <scope>NUCLEOTIDE SEQUENCE [LARGE SCALE GENOMIC DNA]</scope>
    <source>
        <strain evidence="2 3">DSM 235</strain>
    </source>
</reference>